<name>A0A8S9S3J0_BRACR</name>
<dbReference type="Proteomes" id="UP000712600">
    <property type="component" value="Unassembled WGS sequence"/>
</dbReference>
<accession>A0A8S9S3J0</accession>
<reference evidence="1" key="1">
    <citation type="submission" date="2019-12" db="EMBL/GenBank/DDBJ databases">
        <title>Genome sequencing and annotation of Brassica cretica.</title>
        <authorList>
            <person name="Studholme D.J."/>
            <person name="Sarris P."/>
        </authorList>
    </citation>
    <scope>NUCLEOTIDE SEQUENCE</scope>
    <source>
        <strain evidence="1">PFS-109/04</strain>
        <tissue evidence="1">Leaf</tissue>
    </source>
</reference>
<comment type="caution">
    <text evidence="1">The sequence shown here is derived from an EMBL/GenBank/DDBJ whole genome shotgun (WGS) entry which is preliminary data.</text>
</comment>
<evidence type="ECO:0000313" key="2">
    <source>
        <dbReference type="Proteomes" id="UP000712600"/>
    </source>
</evidence>
<sequence length="119" mass="13186">MEALTQISRGATAIAIVPNRAVLLGLIKPHRLINPARLTGADKTTAHSKPAPRDWLKEHADALELEKLKLEYFLIMVIDMLGPSLWDVWNSLAQSMSPNMVSCIAAETMAILEKLRVQD</sequence>
<dbReference type="EMBL" id="QGKX02000088">
    <property type="protein sequence ID" value="KAF3586494.1"/>
    <property type="molecule type" value="Genomic_DNA"/>
</dbReference>
<proteinExistence type="predicted"/>
<organism evidence="1 2">
    <name type="scientific">Brassica cretica</name>
    <name type="common">Mustard</name>
    <dbReference type="NCBI Taxonomy" id="69181"/>
    <lineage>
        <taxon>Eukaryota</taxon>
        <taxon>Viridiplantae</taxon>
        <taxon>Streptophyta</taxon>
        <taxon>Embryophyta</taxon>
        <taxon>Tracheophyta</taxon>
        <taxon>Spermatophyta</taxon>
        <taxon>Magnoliopsida</taxon>
        <taxon>eudicotyledons</taxon>
        <taxon>Gunneridae</taxon>
        <taxon>Pentapetalae</taxon>
        <taxon>rosids</taxon>
        <taxon>malvids</taxon>
        <taxon>Brassicales</taxon>
        <taxon>Brassicaceae</taxon>
        <taxon>Brassiceae</taxon>
        <taxon>Brassica</taxon>
    </lineage>
</organism>
<protein>
    <submittedName>
        <fullName evidence="1">Uncharacterized protein</fullName>
    </submittedName>
</protein>
<dbReference type="AlphaFoldDB" id="A0A8S9S3J0"/>
<gene>
    <name evidence="1" type="ORF">F2Q69_00031856</name>
</gene>
<evidence type="ECO:0000313" key="1">
    <source>
        <dbReference type="EMBL" id="KAF3586494.1"/>
    </source>
</evidence>